<name>A0A6S7JJC2_PARCT</name>
<organism evidence="2 3">
    <name type="scientific">Paramuricea clavata</name>
    <name type="common">Red gorgonian</name>
    <name type="synonym">Violescent sea-whip</name>
    <dbReference type="NCBI Taxonomy" id="317549"/>
    <lineage>
        <taxon>Eukaryota</taxon>
        <taxon>Metazoa</taxon>
        <taxon>Cnidaria</taxon>
        <taxon>Anthozoa</taxon>
        <taxon>Octocorallia</taxon>
        <taxon>Malacalcyonacea</taxon>
        <taxon>Plexauridae</taxon>
        <taxon>Paramuricea</taxon>
    </lineage>
</organism>
<dbReference type="EMBL" id="CACRXK020017307">
    <property type="protein sequence ID" value="CAB4031028.1"/>
    <property type="molecule type" value="Genomic_DNA"/>
</dbReference>
<keyword evidence="3" id="KW-1185">Reference proteome</keyword>
<feature type="region of interest" description="Disordered" evidence="1">
    <location>
        <begin position="266"/>
        <end position="290"/>
    </location>
</feature>
<dbReference type="OrthoDB" id="5967537at2759"/>
<feature type="region of interest" description="Disordered" evidence="1">
    <location>
        <begin position="1"/>
        <end position="30"/>
    </location>
</feature>
<comment type="caution">
    <text evidence="2">The sequence shown here is derived from an EMBL/GenBank/DDBJ whole genome shotgun (WGS) entry which is preliminary data.</text>
</comment>
<reference evidence="2" key="1">
    <citation type="submission" date="2020-04" db="EMBL/GenBank/DDBJ databases">
        <authorList>
            <person name="Alioto T."/>
            <person name="Alioto T."/>
            <person name="Gomez Garrido J."/>
        </authorList>
    </citation>
    <scope>NUCLEOTIDE SEQUENCE</scope>
    <source>
        <strain evidence="2">A484AB</strain>
    </source>
</reference>
<dbReference type="Proteomes" id="UP001152795">
    <property type="component" value="Unassembled WGS sequence"/>
</dbReference>
<protein>
    <submittedName>
        <fullName evidence="2">Uncharacterized protein</fullName>
    </submittedName>
</protein>
<evidence type="ECO:0000313" key="3">
    <source>
        <dbReference type="Proteomes" id="UP001152795"/>
    </source>
</evidence>
<evidence type="ECO:0000313" key="2">
    <source>
        <dbReference type="EMBL" id="CAB4031028.1"/>
    </source>
</evidence>
<gene>
    <name evidence="2" type="ORF">PACLA_8A003798</name>
</gene>
<dbReference type="AlphaFoldDB" id="A0A6S7JJC2"/>
<dbReference type="Gene3D" id="3.60.10.10">
    <property type="entry name" value="Endonuclease/exonuclease/phosphatase"/>
    <property type="match status" value="1"/>
</dbReference>
<feature type="compositionally biased region" description="Basic and acidic residues" evidence="1">
    <location>
        <begin position="279"/>
        <end position="290"/>
    </location>
</feature>
<evidence type="ECO:0000256" key="1">
    <source>
        <dbReference type="SAM" id="MobiDB-lite"/>
    </source>
</evidence>
<dbReference type="InterPro" id="IPR036691">
    <property type="entry name" value="Endo/exonu/phosph_ase_sf"/>
</dbReference>
<dbReference type="SUPFAM" id="SSF56219">
    <property type="entry name" value="DNase I-like"/>
    <property type="match status" value="1"/>
</dbReference>
<proteinExistence type="predicted"/>
<sequence>MAQRSDPADNPRYSIMTINMNGPSAKKGTAKRRRKLLSRTFESSPSDIVFCQETCPGFEELMAAPENFKIANTGKEAAVIWSTKHFNGSQDGLKATDRQIRTIRNEICEQNEDVSELLSKIAMAKLTPRLQSTDSILAVSFHGPHNRFTGEKKKRVFLSLLKFLDKVIEEKNIRSYIIGGDFNFDTSTITELPNLPEDVVVGSYELSPRSQDRIGPFIPYKDNFIYYPEPNLNVLLIKAIDLDRIDPEDSFLLDHDPIVGMLHFTPQTKEGSPSEDVETLSKDLKRWKPF</sequence>
<accession>A0A6S7JJC2</accession>